<evidence type="ECO:0000313" key="3">
    <source>
        <dbReference type="Proteomes" id="UP000321606"/>
    </source>
</evidence>
<reference evidence="2 3" key="1">
    <citation type="submission" date="2019-07" db="EMBL/GenBank/DDBJ databases">
        <title>Complete Genome Sequence of Leptotrichia goodfellowii Strain JCM 16774.</title>
        <authorList>
            <person name="Watanabe S."/>
            <person name="Cui L."/>
        </authorList>
    </citation>
    <scope>NUCLEOTIDE SEQUENCE [LARGE SCALE GENOMIC DNA]</scope>
    <source>
        <strain evidence="2 3">JCM16774</strain>
    </source>
</reference>
<dbReference type="KEGG" id="lgo:JCM16774_2209"/>
<name>A0A510JD73_9FUSO</name>
<evidence type="ECO:0000313" key="2">
    <source>
        <dbReference type="EMBL" id="BBM37250.1"/>
    </source>
</evidence>
<protein>
    <recommendedName>
        <fullName evidence="4">Lipoprotein</fullName>
    </recommendedName>
</protein>
<gene>
    <name evidence="2" type="ORF">JCM16774_2209</name>
</gene>
<proteinExistence type="predicted"/>
<dbReference type="Proteomes" id="UP000321606">
    <property type="component" value="Chromosome"/>
</dbReference>
<accession>A0A510JD73</accession>
<dbReference type="RefSeq" id="WP_006806289.1">
    <property type="nucleotide sequence ID" value="NZ_AP019822.1"/>
</dbReference>
<dbReference type="PROSITE" id="PS51257">
    <property type="entry name" value="PROKAR_LIPOPROTEIN"/>
    <property type="match status" value="1"/>
</dbReference>
<organism evidence="2 3">
    <name type="scientific">Pseudoleptotrichia goodfellowii</name>
    <dbReference type="NCBI Taxonomy" id="157692"/>
    <lineage>
        <taxon>Bacteria</taxon>
        <taxon>Fusobacteriati</taxon>
        <taxon>Fusobacteriota</taxon>
        <taxon>Fusobacteriia</taxon>
        <taxon>Fusobacteriales</taxon>
        <taxon>Leptotrichiaceae</taxon>
        <taxon>Pseudoleptotrichia</taxon>
    </lineage>
</organism>
<evidence type="ECO:0008006" key="4">
    <source>
        <dbReference type="Google" id="ProtNLM"/>
    </source>
</evidence>
<dbReference type="OrthoDB" id="80848at2"/>
<feature type="chain" id="PRO_5021970142" description="Lipoprotein" evidence="1">
    <location>
        <begin position="23"/>
        <end position="184"/>
    </location>
</feature>
<dbReference type="STRING" id="714315.GCA_000516535_02204"/>
<dbReference type="EMBL" id="AP019822">
    <property type="protein sequence ID" value="BBM37250.1"/>
    <property type="molecule type" value="Genomic_DNA"/>
</dbReference>
<sequence>MINKKVWLILLLPILLFVACQNKEKEETKNKIQDKAQEFKVFSDKSVEKVIEEFEKNSRRNKISIEKFEKLTFENKNYYHSKINIKKNSAYTINYDGIEVTSLVVKIGSVTGTDLGTIEDLVVNLIEVSDENIKDEEARKLYAEILAGMKEGSLSNELSYKNTIKYAITISKDTGELIFIAQQI</sequence>
<dbReference type="AlphaFoldDB" id="A0A510JD73"/>
<keyword evidence="1" id="KW-0732">Signal</keyword>
<evidence type="ECO:0000256" key="1">
    <source>
        <dbReference type="SAM" id="SignalP"/>
    </source>
</evidence>
<feature type="signal peptide" evidence="1">
    <location>
        <begin position="1"/>
        <end position="22"/>
    </location>
</feature>